<dbReference type="PROSITE" id="PS00362">
    <property type="entry name" value="RIBOSOMAL_S15"/>
    <property type="match status" value="1"/>
</dbReference>
<evidence type="ECO:0000256" key="1">
    <source>
        <dbReference type="ARBA" id="ARBA00022980"/>
    </source>
</evidence>
<dbReference type="InterPro" id="IPR009068">
    <property type="entry name" value="uS15_NS1_RNA-bd_sf"/>
</dbReference>
<dbReference type="InterPro" id="IPR005290">
    <property type="entry name" value="Ribosomal_uS15_bac-type"/>
</dbReference>
<dbReference type="SMART" id="SM01387">
    <property type="entry name" value="Ribosomal_S15"/>
    <property type="match status" value="1"/>
</dbReference>
<dbReference type="CDD" id="cd00353">
    <property type="entry name" value="Ribosomal_S15p_S13e"/>
    <property type="match status" value="1"/>
</dbReference>
<evidence type="ECO:0000313" key="3">
    <source>
        <dbReference type="EMBL" id="SVA22784.1"/>
    </source>
</evidence>
<dbReference type="Gene3D" id="1.10.287.10">
    <property type="entry name" value="S15/NS1, RNA-binding"/>
    <property type="match status" value="1"/>
</dbReference>
<dbReference type="FunFam" id="1.10.287.10:FF:000002">
    <property type="entry name" value="30S ribosomal protein S15"/>
    <property type="match status" value="1"/>
</dbReference>
<dbReference type="GO" id="GO:1990904">
    <property type="term" value="C:ribonucleoprotein complex"/>
    <property type="evidence" value="ECO:0007669"/>
    <property type="project" value="UniProtKB-KW"/>
</dbReference>
<evidence type="ECO:0008006" key="4">
    <source>
        <dbReference type="Google" id="ProtNLM"/>
    </source>
</evidence>
<dbReference type="GO" id="GO:0006412">
    <property type="term" value="P:translation"/>
    <property type="evidence" value="ECO:0007669"/>
    <property type="project" value="InterPro"/>
</dbReference>
<dbReference type="SUPFAM" id="SSF47060">
    <property type="entry name" value="S15/NS1 RNA-binding domain"/>
    <property type="match status" value="1"/>
</dbReference>
<dbReference type="GO" id="GO:0005840">
    <property type="term" value="C:ribosome"/>
    <property type="evidence" value="ECO:0007669"/>
    <property type="project" value="UniProtKB-KW"/>
</dbReference>
<dbReference type="Gene3D" id="6.10.250.3130">
    <property type="match status" value="1"/>
</dbReference>
<reference evidence="3" key="1">
    <citation type="submission" date="2018-05" db="EMBL/GenBank/DDBJ databases">
        <authorList>
            <person name="Lanie J.A."/>
            <person name="Ng W.-L."/>
            <person name="Kazmierczak K.M."/>
            <person name="Andrzejewski T.M."/>
            <person name="Davidsen T.M."/>
            <person name="Wayne K.J."/>
            <person name="Tettelin H."/>
            <person name="Glass J.I."/>
            <person name="Rusch D."/>
            <person name="Podicherti R."/>
            <person name="Tsui H.-C.T."/>
            <person name="Winkler M.E."/>
        </authorList>
    </citation>
    <scope>NUCLEOTIDE SEQUENCE</scope>
</reference>
<protein>
    <recommendedName>
        <fullName evidence="4">30S ribosomal protein S15</fullName>
    </recommendedName>
</protein>
<accession>A0A381U3Z3</accession>
<dbReference type="GO" id="GO:0005737">
    <property type="term" value="C:cytoplasm"/>
    <property type="evidence" value="ECO:0007669"/>
    <property type="project" value="UniProtKB-ARBA"/>
</dbReference>
<organism evidence="3">
    <name type="scientific">marine metagenome</name>
    <dbReference type="NCBI Taxonomy" id="408172"/>
    <lineage>
        <taxon>unclassified sequences</taxon>
        <taxon>metagenomes</taxon>
        <taxon>ecological metagenomes</taxon>
    </lineage>
</organism>
<dbReference type="AlphaFoldDB" id="A0A381U3Z3"/>
<dbReference type="PANTHER" id="PTHR23321:SF26">
    <property type="entry name" value="SMALL RIBOSOMAL SUBUNIT PROTEIN US15M"/>
    <property type="match status" value="1"/>
</dbReference>
<dbReference type="NCBIfam" id="TIGR00952">
    <property type="entry name" value="S15_bact"/>
    <property type="match status" value="1"/>
</dbReference>
<dbReference type="Pfam" id="PF00312">
    <property type="entry name" value="Ribosomal_S15"/>
    <property type="match status" value="1"/>
</dbReference>
<sequence length="89" mass="10442">MSVTKEKIVEITKDFGKNENDFGSTETQIAIFTERIRNITGHLKQNKKDHSGRRGLVILVSKRRRLLDYLRKTNLNGYKNILEQLNIRK</sequence>
<dbReference type="PANTHER" id="PTHR23321">
    <property type="entry name" value="RIBOSOMAL PROTEIN S15, BACTERIAL AND ORGANELLAR"/>
    <property type="match status" value="1"/>
</dbReference>
<dbReference type="GO" id="GO:0003735">
    <property type="term" value="F:structural constituent of ribosome"/>
    <property type="evidence" value="ECO:0007669"/>
    <property type="project" value="InterPro"/>
</dbReference>
<dbReference type="HAMAP" id="MF_01343_B">
    <property type="entry name" value="Ribosomal_uS15_B"/>
    <property type="match status" value="1"/>
</dbReference>
<keyword evidence="2" id="KW-0687">Ribonucleoprotein</keyword>
<evidence type="ECO:0000256" key="2">
    <source>
        <dbReference type="ARBA" id="ARBA00023274"/>
    </source>
</evidence>
<gene>
    <name evidence="3" type="ORF">METZ01_LOCUS75638</name>
</gene>
<name>A0A381U3Z3_9ZZZZ</name>
<proteinExistence type="inferred from homology"/>
<dbReference type="InterPro" id="IPR000589">
    <property type="entry name" value="Ribosomal_uS15"/>
</dbReference>
<keyword evidence="1" id="KW-0689">Ribosomal protein</keyword>
<dbReference type="EMBL" id="UINC01005667">
    <property type="protein sequence ID" value="SVA22784.1"/>
    <property type="molecule type" value="Genomic_DNA"/>
</dbReference>